<evidence type="ECO:0000313" key="5">
    <source>
        <dbReference type="Proteomes" id="UP000510822"/>
    </source>
</evidence>
<feature type="region of interest" description="Disordered" evidence="1">
    <location>
        <begin position="92"/>
        <end position="129"/>
    </location>
</feature>
<protein>
    <submittedName>
        <fullName evidence="4">Helix-hairpin-helix domain-containing protein</fullName>
    </submittedName>
</protein>
<dbReference type="SUPFAM" id="SSF47781">
    <property type="entry name" value="RuvA domain 2-like"/>
    <property type="match status" value="1"/>
</dbReference>
<sequence length="129" mass="13068">MLKKLLMTLFASLALAASAFAAVNINTATATELEALKGIGPEKAKDIVEYRTKNGAFKTPEDIMKVPGIKEGTFAKIKADVTVTGKTSAAVPAAAPKASAKPADAKTAATAKPDAKATKAVAASAPAKK</sequence>
<dbReference type="RefSeq" id="WP_180306155.1">
    <property type="nucleotide sequence ID" value="NZ_CP058952.1"/>
</dbReference>
<dbReference type="InterPro" id="IPR004509">
    <property type="entry name" value="Competence_ComEA_HhH"/>
</dbReference>
<dbReference type="KEGG" id="cfon:HZU75_11310"/>
<dbReference type="InterPro" id="IPR010994">
    <property type="entry name" value="RuvA_2-like"/>
</dbReference>
<keyword evidence="2" id="KW-0732">Signal</keyword>
<dbReference type="InterPro" id="IPR003583">
    <property type="entry name" value="Hlx-hairpin-Hlx_DNA-bd_motif"/>
</dbReference>
<dbReference type="GO" id="GO:0015628">
    <property type="term" value="P:protein secretion by the type II secretion system"/>
    <property type="evidence" value="ECO:0007669"/>
    <property type="project" value="TreeGrafter"/>
</dbReference>
<dbReference type="NCBIfam" id="TIGR00426">
    <property type="entry name" value="competence protein ComEA helix-hairpin-helix repeat region"/>
    <property type="match status" value="1"/>
</dbReference>
<keyword evidence="5" id="KW-1185">Reference proteome</keyword>
<feature type="signal peptide" evidence="2">
    <location>
        <begin position="1"/>
        <end position="21"/>
    </location>
</feature>
<dbReference type="PANTHER" id="PTHR21180:SF32">
    <property type="entry name" value="ENDONUCLEASE_EXONUCLEASE_PHOSPHATASE FAMILY DOMAIN-CONTAINING PROTEIN 1"/>
    <property type="match status" value="1"/>
</dbReference>
<accession>A0A7D5ZHQ6</accession>
<evidence type="ECO:0000259" key="3">
    <source>
        <dbReference type="SMART" id="SM00278"/>
    </source>
</evidence>
<evidence type="ECO:0000256" key="2">
    <source>
        <dbReference type="SAM" id="SignalP"/>
    </source>
</evidence>
<dbReference type="PANTHER" id="PTHR21180">
    <property type="entry name" value="ENDONUCLEASE/EXONUCLEASE/PHOSPHATASE FAMILY DOMAIN-CONTAINING PROTEIN 1"/>
    <property type="match status" value="1"/>
</dbReference>
<dbReference type="Pfam" id="PF12836">
    <property type="entry name" value="HHH_3"/>
    <property type="match status" value="1"/>
</dbReference>
<organism evidence="4 5">
    <name type="scientific">Chitinibacter fontanus</name>
    <dbReference type="NCBI Taxonomy" id="1737446"/>
    <lineage>
        <taxon>Bacteria</taxon>
        <taxon>Pseudomonadati</taxon>
        <taxon>Pseudomonadota</taxon>
        <taxon>Betaproteobacteria</taxon>
        <taxon>Neisseriales</taxon>
        <taxon>Chitinibacteraceae</taxon>
        <taxon>Chitinibacter</taxon>
    </lineage>
</organism>
<name>A0A7D5ZHQ6_9NEIS</name>
<feature type="chain" id="PRO_5028956580" evidence="2">
    <location>
        <begin position="22"/>
        <end position="129"/>
    </location>
</feature>
<dbReference type="EMBL" id="CP058952">
    <property type="protein sequence ID" value="QLI82067.1"/>
    <property type="molecule type" value="Genomic_DNA"/>
</dbReference>
<gene>
    <name evidence="4" type="ORF">HZU75_11310</name>
</gene>
<proteinExistence type="predicted"/>
<feature type="domain" description="Helix-hairpin-helix DNA-binding motif class 1" evidence="3">
    <location>
        <begin position="31"/>
        <end position="50"/>
    </location>
</feature>
<dbReference type="Gene3D" id="1.10.150.280">
    <property type="entry name" value="AF1531-like domain"/>
    <property type="match status" value="1"/>
</dbReference>
<dbReference type="GO" id="GO:0015627">
    <property type="term" value="C:type II protein secretion system complex"/>
    <property type="evidence" value="ECO:0007669"/>
    <property type="project" value="TreeGrafter"/>
</dbReference>
<feature type="domain" description="Helix-hairpin-helix DNA-binding motif class 1" evidence="3">
    <location>
        <begin position="61"/>
        <end position="80"/>
    </location>
</feature>
<evidence type="ECO:0000313" key="4">
    <source>
        <dbReference type="EMBL" id="QLI82067.1"/>
    </source>
</evidence>
<dbReference type="GO" id="GO:0003677">
    <property type="term" value="F:DNA binding"/>
    <property type="evidence" value="ECO:0007669"/>
    <property type="project" value="InterPro"/>
</dbReference>
<dbReference type="Proteomes" id="UP000510822">
    <property type="component" value="Chromosome"/>
</dbReference>
<dbReference type="InterPro" id="IPR051675">
    <property type="entry name" value="Endo/Exo/Phosphatase_dom_1"/>
</dbReference>
<dbReference type="GO" id="GO:0006281">
    <property type="term" value="P:DNA repair"/>
    <property type="evidence" value="ECO:0007669"/>
    <property type="project" value="InterPro"/>
</dbReference>
<reference evidence="4 5" key="1">
    <citation type="journal article" date="2016" name="Int. J. Syst. Evol. Microbiol.">
        <title>Chitinibacter fontanus sp. nov., isolated from a spring.</title>
        <authorList>
            <person name="Sheu S.Y."/>
            <person name="Li Y.S."/>
            <person name="Young C.C."/>
            <person name="Chen W.M."/>
        </authorList>
    </citation>
    <scope>NUCLEOTIDE SEQUENCE [LARGE SCALE GENOMIC DNA]</scope>
    <source>
        <strain evidence="4 5">STM-7</strain>
    </source>
</reference>
<dbReference type="SMART" id="SM00278">
    <property type="entry name" value="HhH1"/>
    <property type="match status" value="2"/>
</dbReference>
<dbReference type="AlphaFoldDB" id="A0A7D5ZHQ6"/>
<evidence type="ECO:0000256" key="1">
    <source>
        <dbReference type="SAM" id="MobiDB-lite"/>
    </source>
</evidence>